<dbReference type="EMBL" id="JAHXZN010000011">
    <property type="protein sequence ID" value="MBW6532890.1"/>
    <property type="molecule type" value="Genomic_DNA"/>
</dbReference>
<protein>
    <submittedName>
        <fullName evidence="1">Isoquinoline 1-oxidoreductase subunit</fullName>
    </submittedName>
</protein>
<dbReference type="InterPro" id="IPR036280">
    <property type="entry name" value="Multihaem_cyt_sf"/>
</dbReference>
<reference evidence="1 2" key="1">
    <citation type="submission" date="2021-07" db="EMBL/GenBank/DDBJ databases">
        <title>Sphingomonas sp.</title>
        <authorList>
            <person name="Feng G."/>
            <person name="Li J."/>
            <person name="Pan M."/>
        </authorList>
    </citation>
    <scope>NUCLEOTIDE SEQUENCE [LARGE SCALE GENOMIC DNA]</scope>
    <source>
        <strain evidence="1 2">RRHST34</strain>
    </source>
</reference>
<dbReference type="RefSeq" id="WP_219750478.1">
    <property type="nucleotide sequence ID" value="NZ_JAHXZN010000011.1"/>
</dbReference>
<organism evidence="1 2">
    <name type="scientific">Sphingomonas citri</name>
    <dbReference type="NCBI Taxonomy" id="2862499"/>
    <lineage>
        <taxon>Bacteria</taxon>
        <taxon>Pseudomonadati</taxon>
        <taxon>Pseudomonadota</taxon>
        <taxon>Alphaproteobacteria</taxon>
        <taxon>Sphingomonadales</taxon>
        <taxon>Sphingomonadaceae</taxon>
        <taxon>Sphingomonas</taxon>
    </lineage>
</organism>
<keyword evidence="2" id="KW-1185">Reference proteome</keyword>
<evidence type="ECO:0000313" key="2">
    <source>
        <dbReference type="Proteomes" id="UP000759103"/>
    </source>
</evidence>
<accession>A0ABS7BTF3</accession>
<dbReference type="Proteomes" id="UP000759103">
    <property type="component" value="Unassembled WGS sequence"/>
</dbReference>
<dbReference type="SUPFAM" id="SSF48695">
    <property type="entry name" value="Multiheme cytochromes"/>
    <property type="match status" value="1"/>
</dbReference>
<proteinExistence type="predicted"/>
<gene>
    <name evidence="1" type="ORF">KZ820_19275</name>
</gene>
<sequence>MKGRRASGGRRRFGCLSILASLVALLVLGVAIAFRPHALPSSQPLVAAPARSPGSALRPVSTFASIADPSMRSLALFEEAGRVIEHPRCMNCHPRGDRPTQTAAMRPHMPWVTRGPDDAGAPTMRCATCHRATNFEASGVPGNPKWKLAPIEMAWQGKTLGEICRQLLDPARSHMNRAELLHHMAEDELVGWAWHPGGNREPAPGSQAAFGALITAWLETGAKCPV</sequence>
<name>A0ABS7BTF3_9SPHN</name>
<evidence type="ECO:0000313" key="1">
    <source>
        <dbReference type="EMBL" id="MBW6532890.1"/>
    </source>
</evidence>
<comment type="caution">
    <text evidence="1">The sequence shown here is derived from an EMBL/GenBank/DDBJ whole genome shotgun (WGS) entry which is preliminary data.</text>
</comment>